<reference evidence="1" key="2">
    <citation type="submission" date="2024-05" db="EMBL/GenBank/DDBJ databases">
        <title>Identification and characterization of horizontal gene transfer across gut microbiota members of farm animals based on homology search.</title>
        <authorList>
            <person name="Schwarzerova J."/>
            <person name="Nykrynova M."/>
            <person name="Jureckova K."/>
            <person name="Cejkova D."/>
            <person name="Rychlik I."/>
        </authorList>
    </citation>
    <scope>NUCLEOTIDE SEQUENCE</scope>
    <source>
        <strain evidence="1">84_SSukc20</strain>
    </source>
</reference>
<reference evidence="1" key="1">
    <citation type="submission" date="2023-06" db="EMBL/GenBank/DDBJ databases">
        <authorList>
            <person name="Zeman M."/>
            <person name="Kubasova T."/>
            <person name="Jahodarova E."/>
            <person name="Nykrynova M."/>
            <person name="Rychlik I."/>
        </authorList>
    </citation>
    <scope>NUCLEOTIDE SEQUENCE</scope>
    <source>
        <strain evidence="1">84_SSukc20</strain>
    </source>
</reference>
<name>A0ABT7X3S5_9BACE</name>
<gene>
    <name evidence="1" type="ORF">QVO10_04910</name>
</gene>
<sequence>MNRQELYNEIKTLAPFISQDEDYRKVLRDVLSKYRNLLSQLDGNERLDNWDACTAIVKELTSKIMEIATTSYKGLPSIAYTKFKNVLNKYMDDIIFYTENENTSFYRIRVIKDRRTDIKYDEMFHIPLTCRRIVKTQRYSTPGFPCLYLGMSVYGCWEEMHRPIMTDCWISRLENTQKIKLLDLRIPTYESFSDLFDNYIYMIPFILSCMIPVKNADDIYKPEYIIPQLFIEWVIKTKKCDGIIYTSCHKNNEFDFPEDKHEDIAIPVKEPCSQTKFCPQLKSMFKITDPINNEIEQLRKPYPMDYGEYDVDRQVENYRTSNFGNLEQRLKDDYQLHDIQ</sequence>
<evidence type="ECO:0000313" key="1">
    <source>
        <dbReference type="EMBL" id="MDN0048732.1"/>
    </source>
</evidence>
<protein>
    <submittedName>
        <fullName evidence="1">RES domain-containing protein</fullName>
    </submittedName>
</protein>
<dbReference type="RefSeq" id="WP_301639208.1">
    <property type="nucleotide sequence ID" value="NZ_JAUEII010000007.1"/>
</dbReference>
<comment type="caution">
    <text evidence="1">The sequence shown here is derived from an EMBL/GenBank/DDBJ whole genome shotgun (WGS) entry which is preliminary data.</text>
</comment>
<organism evidence="1 2">
    <name type="scientific">Bacteroides gallinaceum</name>
    <dbReference type="NCBI Taxonomy" id="1462571"/>
    <lineage>
        <taxon>Bacteria</taxon>
        <taxon>Pseudomonadati</taxon>
        <taxon>Bacteroidota</taxon>
        <taxon>Bacteroidia</taxon>
        <taxon>Bacteroidales</taxon>
        <taxon>Bacteroidaceae</taxon>
        <taxon>Bacteroides</taxon>
    </lineage>
</organism>
<proteinExistence type="predicted"/>
<dbReference type="EMBL" id="JAUEII010000007">
    <property type="protein sequence ID" value="MDN0048732.1"/>
    <property type="molecule type" value="Genomic_DNA"/>
</dbReference>
<accession>A0ABT7X3S5</accession>
<dbReference type="Proteomes" id="UP001167871">
    <property type="component" value="Unassembled WGS sequence"/>
</dbReference>
<keyword evidence="2" id="KW-1185">Reference proteome</keyword>
<evidence type="ECO:0000313" key="2">
    <source>
        <dbReference type="Proteomes" id="UP001167871"/>
    </source>
</evidence>